<keyword evidence="1" id="KW-1133">Transmembrane helix</keyword>
<dbReference type="Proteomes" id="UP000011668">
    <property type="component" value="Unassembled WGS sequence"/>
</dbReference>
<proteinExistence type="predicted"/>
<evidence type="ECO:0000313" key="2">
    <source>
        <dbReference type="EMBL" id="ELU37078.1"/>
    </source>
</evidence>
<dbReference type="HOGENOM" id="CLU_2293598_0_0_1"/>
<keyword evidence="3" id="KW-1185">Reference proteome</keyword>
<comment type="caution">
    <text evidence="2">The sequence shown here is derived from an EMBL/GenBank/DDBJ whole genome shotgun (WGS) entry which is preliminary data.</text>
</comment>
<feature type="transmembrane region" description="Helical" evidence="1">
    <location>
        <begin position="80"/>
        <end position="97"/>
    </location>
</feature>
<dbReference type="EMBL" id="AFRT01002876">
    <property type="protein sequence ID" value="ELU37078.1"/>
    <property type="molecule type" value="Genomic_DNA"/>
</dbReference>
<evidence type="ECO:0000256" key="1">
    <source>
        <dbReference type="SAM" id="Phobius"/>
    </source>
</evidence>
<accession>L8WJT8</accession>
<organism evidence="2 3">
    <name type="scientific">Thanatephorus cucumeris (strain AG1-IA)</name>
    <name type="common">Rice sheath blight fungus</name>
    <name type="synonym">Rhizoctonia solani</name>
    <dbReference type="NCBI Taxonomy" id="983506"/>
    <lineage>
        <taxon>Eukaryota</taxon>
        <taxon>Fungi</taxon>
        <taxon>Dikarya</taxon>
        <taxon>Basidiomycota</taxon>
        <taxon>Agaricomycotina</taxon>
        <taxon>Agaricomycetes</taxon>
        <taxon>Cantharellales</taxon>
        <taxon>Ceratobasidiaceae</taxon>
        <taxon>Rhizoctonia</taxon>
        <taxon>Rhizoctonia solani AG-1</taxon>
    </lineage>
</organism>
<feature type="transmembrane region" description="Helical" evidence="1">
    <location>
        <begin position="55"/>
        <end position="74"/>
    </location>
</feature>
<dbReference type="AlphaFoldDB" id="L8WJT8"/>
<protein>
    <submittedName>
        <fullName evidence="2">Uncharacterized protein</fullName>
    </submittedName>
</protein>
<sequence>MAICVGDASTQQGMVPVAPVSDDPLLLSLRAFASVSLATWGALERVGLVAAGLDGLKVIALNPFWIFASILALRSFAVEAALVTFGATFVFVSWIAMSHWA</sequence>
<name>L8WJT8_THACA</name>
<keyword evidence="1" id="KW-0812">Transmembrane</keyword>
<gene>
    <name evidence="2" type="ORF">AG1IA_08899</name>
</gene>
<keyword evidence="1" id="KW-0472">Membrane</keyword>
<reference evidence="2 3" key="1">
    <citation type="journal article" date="2013" name="Nat. Commun.">
        <title>The evolution and pathogenic mechanisms of the rice sheath blight pathogen.</title>
        <authorList>
            <person name="Zheng A."/>
            <person name="Lin R."/>
            <person name="Xu L."/>
            <person name="Qin P."/>
            <person name="Tang C."/>
            <person name="Ai P."/>
            <person name="Zhang D."/>
            <person name="Liu Y."/>
            <person name="Sun Z."/>
            <person name="Feng H."/>
            <person name="Wang Y."/>
            <person name="Chen Y."/>
            <person name="Liang X."/>
            <person name="Fu R."/>
            <person name="Li Q."/>
            <person name="Zhang J."/>
            <person name="Yu X."/>
            <person name="Xie Z."/>
            <person name="Ding L."/>
            <person name="Guan P."/>
            <person name="Tang J."/>
            <person name="Liang Y."/>
            <person name="Wang S."/>
            <person name="Deng Q."/>
            <person name="Li S."/>
            <person name="Zhu J."/>
            <person name="Wang L."/>
            <person name="Liu H."/>
            <person name="Li P."/>
        </authorList>
    </citation>
    <scope>NUCLEOTIDE SEQUENCE [LARGE SCALE GENOMIC DNA]</scope>
    <source>
        <strain evidence="3">AG-1 IA</strain>
    </source>
</reference>
<evidence type="ECO:0000313" key="3">
    <source>
        <dbReference type="Proteomes" id="UP000011668"/>
    </source>
</evidence>